<evidence type="ECO:0000313" key="8">
    <source>
        <dbReference type="Proteomes" id="UP000821853"/>
    </source>
</evidence>
<dbReference type="OrthoDB" id="7331812at2759"/>
<dbReference type="EMBL" id="JABSTR010000007">
    <property type="protein sequence ID" value="KAH9375567.1"/>
    <property type="molecule type" value="Genomic_DNA"/>
</dbReference>
<dbReference type="InterPro" id="IPR006612">
    <property type="entry name" value="THAP_Znf"/>
</dbReference>
<protein>
    <recommendedName>
        <fullName evidence="6">THAP-type domain-containing protein</fullName>
    </recommendedName>
</protein>
<evidence type="ECO:0000256" key="3">
    <source>
        <dbReference type="ARBA" id="ARBA00022833"/>
    </source>
</evidence>
<dbReference type="GO" id="GO:0008270">
    <property type="term" value="F:zinc ion binding"/>
    <property type="evidence" value="ECO:0007669"/>
    <property type="project" value="UniProtKB-KW"/>
</dbReference>
<name>A0A9J6GM10_HAELO</name>
<dbReference type="SUPFAM" id="SSF57716">
    <property type="entry name" value="Glucocorticoid receptor-like (DNA-binding domain)"/>
    <property type="match status" value="1"/>
</dbReference>
<dbReference type="VEuPathDB" id="VectorBase:HLOH_041519"/>
<evidence type="ECO:0000259" key="6">
    <source>
        <dbReference type="PROSITE" id="PS50950"/>
    </source>
</evidence>
<evidence type="ECO:0000256" key="5">
    <source>
        <dbReference type="PROSITE-ProRule" id="PRU00309"/>
    </source>
</evidence>
<dbReference type="InterPro" id="IPR026516">
    <property type="entry name" value="THAP1/10"/>
</dbReference>
<gene>
    <name evidence="7" type="ORF">HPB48_005052</name>
</gene>
<dbReference type="GO" id="GO:0043565">
    <property type="term" value="F:sequence-specific DNA binding"/>
    <property type="evidence" value="ECO:0007669"/>
    <property type="project" value="InterPro"/>
</dbReference>
<comment type="caution">
    <text evidence="7">The sequence shown here is derived from an EMBL/GenBank/DDBJ whole genome shotgun (WGS) entry which is preliminary data.</text>
</comment>
<keyword evidence="2 5" id="KW-0863">Zinc-finger</keyword>
<dbReference type="PANTHER" id="PTHR46600">
    <property type="entry name" value="THAP DOMAIN-CONTAINING"/>
    <property type="match status" value="1"/>
</dbReference>
<keyword evidence="3" id="KW-0862">Zinc</keyword>
<dbReference type="AlphaFoldDB" id="A0A9J6GM10"/>
<evidence type="ECO:0000256" key="1">
    <source>
        <dbReference type="ARBA" id="ARBA00022723"/>
    </source>
</evidence>
<dbReference type="PROSITE" id="PS50950">
    <property type="entry name" value="ZF_THAP"/>
    <property type="match status" value="1"/>
</dbReference>
<dbReference type="PANTHER" id="PTHR46600:SF11">
    <property type="entry name" value="THAP DOMAIN-CONTAINING PROTEIN 10"/>
    <property type="match status" value="1"/>
</dbReference>
<dbReference type="Proteomes" id="UP000821853">
    <property type="component" value="Chromosome 5"/>
</dbReference>
<keyword evidence="8" id="KW-1185">Reference proteome</keyword>
<accession>A0A9J6GM10</accession>
<sequence>MLRHRQNNCYAPGCQTGHVFLTGANKISLFGVPKDLACRKLCEKDIHRADTPLDDTSAVCELHFEPRCVNKDCVLIQGQEVRIRRGKPTLSADAVPMILLNLPAYLTKKPP</sequence>
<evidence type="ECO:0000313" key="7">
    <source>
        <dbReference type="EMBL" id="KAH9375567.1"/>
    </source>
</evidence>
<dbReference type="Pfam" id="PF05485">
    <property type="entry name" value="THAP"/>
    <property type="match status" value="1"/>
</dbReference>
<keyword evidence="4 5" id="KW-0238">DNA-binding</keyword>
<reference evidence="7 8" key="1">
    <citation type="journal article" date="2020" name="Cell">
        <title>Large-Scale Comparative Analyses of Tick Genomes Elucidate Their Genetic Diversity and Vector Capacities.</title>
        <authorList>
            <consortium name="Tick Genome and Microbiome Consortium (TIGMIC)"/>
            <person name="Jia N."/>
            <person name="Wang J."/>
            <person name="Shi W."/>
            <person name="Du L."/>
            <person name="Sun Y."/>
            <person name="Zhan W."/>
            <person name="Jiang J.F."/>
            <person name="Wang Q."/>
            <person name="Zhang B."/>
            <person name="Ji P."/>
            <person name="Bell-Sakyi L."/>
            <person name="Cui X.M."/>
            <person name="Yuan T.T."/>
            <person name="Jiang B.G."/>
            <person name="Yang W.F."/>
            <person name="Lam T.T."/>
            <person name="Chang Q.C."/>
            <person name="Ding S.J."/>
            <person name="Wang X.J."/>
            <person name="Zhu J.G."/>
            <person name="Ruan X.D."/>
            <person name="Zhao L."/>
            <person name="Wei J.T."/>
            <person name="Ye R.Z."/>
            <person name="Que T.C."/>
            <person name="Du C.H."/>
            <person name="Zhou Y.H."/>
            <person name="Cheng J.X."/>
            <person name="Dai P.F."/>
            <person name="Guo W.B."/>
            <person name="Han X.H."/>
            <person name="Huang E.J."/>
            <person name="Li L.F."/>
            <person name="Wei W."/>
            <person name="Gao Y.C."/>
            <person name="Liu J.Z."/>
            <person name="Shao H.Z."/>
            <person name="Wang X."/>
            <person name="Wang C.C."/>
            <person name="Yang T.C."/>
            <person name="Huo Q.B."/>
            <person name="Li W."/>
            <person name="Chen H.Y."/>
            <person name="Chen S.E."/>
            <person name="Zhou L.G."/>
            <person name="Ni X.B."/>
            <person name="Tian J.H."/>
            <person name="Sheng Y."/>
            <person name="Liu T."/>
            <person name="Pan Y.S."/>
            <person name="Xia L.Y."/>
            <person name="Li J."/>
            <person name="Zhao F."/>
            <person name="Cao W.C."/>
        </authorList>
    </citation>
    <scope>NUCLEOTIDE SEQUENCE [LARGE SCALE GENOMIC DNA]</scope>
    <source>
        <strain evidence="7">HaeL-2018</strain>
    </source>
</reference>
<organism evidence="7 8">
    <name type="scientific">Haemaphysalis longicornis</name>
    <name type="common">Bush tick</name>
    <dbReference type="NCBI Taxonomy" id="44386"/>
    <lineage>
        <taxon>Eukaryota</taxon>
        <taxon>Metazoa</taxon>
        <taxon>Ecdysozoa</taxon>
        <taxon>Arthropoda</taxon>
        <taxon>Chelicerata</taxon>
        <taxon>Arachnida</taxon>
        <taxon>Acari</taxon>
        <taxon>Parasitiformes</taxon>
        <taxon>Ixodida</taxon>
        <taxon>Ixodoidea</taxon>
        <taxon>Ixodidae</taxon>
        <taxon>Haemaphysalinae</taxon>
        <taxon>Haemaphysalis</taxon>
    </lineage>
</organism>
<keyword evidence="1" id="KW-0479">Metal-binding</keyword>
<feature type="domain" description="THAP-type" evidence="6">
    <location>
        <begin position="1"/>
        <end position="99"/>
    </location>
</feature>
<proteinExistence type="predicted"/>
<evidence type="ECO:0000256" key="4">
    <source>
        <dbReference type="ARBA" id="ARBA00023125"/>
    </source>
</evidence>
<evidence type="ECO:0000256" key="2">
    <source>
        <dbReference type="ARBA" id="ARBA00022771"/>
    </source>
</evidence>